<gene>
    <name evidence="7" type="ORF">ABB37_03464</name>
</gene>
<dbReference type="InterPro" id="IPR029239">
    <property type="entry name" value="CFAP418"/>
</dbReference>
<accession>A0A0M9G584</accession>
<dbReference type="PANTHER" id="PTHR33958">
    <property type="entry name" value="PROTEIN C8ORF37"/>
    <property type="match status" value="1"/>
</dbReference>
<comment type="subcellular location">
    <subcellularLocation>
        <location evidence="2">Cytoplasm</location>
    </subcellularLocation>
    <subcellularLocation>
        <location evidence="1">Photoreceptor inner segment</location>
    </subcellularLocation>
</comment>
<proteinExistence type="predicted"/>
<reference evidence="7 8" key="1">
    <citation type="submission" date="2015-07" db="EMBL/GenBank/DDBJ databases">
        <title>High-quality genome of monoxenous trypanosomatid Leptomonas pyrrhocoris.</title>
        <authorList>
            <person name="Flegontov P."/>
            <person name="Butenko A."/>
            <person name="Firsov S."/>
            <person name="Vlcek C."/>
            <person name="Logacheva M.D."/>
            <person name="Field M."/>
            <person name="Filatov D."/>
            <person name="Flegontova O."/>
            <person name="Gerasimov E."/>
            <person name="Jackson A.P."/>
            <person name="Kelly S."/>
            <person name="Opperdoes F."/>
            <person name="O'Reilly A."/>
            <person name="Votypka J."/>
            <person name="Yurchenko V."/>
            <person name="Lukes J."/>
        </authorList>
    </citation>
    <scope>NUCLEOTIDE SEQUENCE [LARGE SCALE GENOMIC DNA]</scope>
    <source>
        <strain evidence="7">H10</strain>
    </source>
</reference>
<evidence type="ECO:0000256" key="2">
    <source>
        <dbReference type="ARBA" id="ARBA00004496"/>
    </source>
</evidence>
<name>A0A0M9G584_LEPPY</name>
<dbReference type="GO" id="GO:0005829">
    <property type="term" value="C:cytosol"/>
    <property type="evidence" value="ECO:0007669"/>
    <property type="project" value="TreeGrafter"/>
</dbReference>
<keyword evidence="8" id="KW-1185">Reference proteome</keyword>
<evidence type="ECO:0000256" key="6">
    <source>
        <dbReference type="SAM" id="MobiDB-lite"/>
    </source>
</evidence>
<dbReference type="OMA" id="AAYCCQC"/>
<dbReference type="EMBL" id="LGTL01000005">
    <property type="protein sequence ID" value="KPA82386.1"/>
    <property type="molecule type" value="Genomic_DNA"/>
</dbReference>
<evidence type="ECO:0000256" key="5">
    <source>
        <dbReference type="ARBA" id="ARBA00026215"/>
    </source>
</evidence>
<comment type="caution">
    <text evidence="7">The sequence shown here is derived from an EMBL/GenBank/DDBJ whole genome shotgun (WGS) entry which is preliminary data.</text>
</comment>
<sequence length="379" mass="40016">MSGAGVDDLIGELFPDKAKKKNPVHKASGAPPPPHRRQSEWDDDSDNESGVPTNAHVSGGVGVARSSLRVANSPISSSATAAHPTTTTSATTTAAVRHSVGHAFDDDTSEDEGDANVKRNSTAVDGHGAASSPIRNSSGVPQPDAPTLRGGVSSPVIHPVPFPSLSDSDGAFSCAPRCYLTNRGAALCGAATHPTLQQLRALATNELAIAASTRAQAMVKKGAFHAVVSKLGNGCLDHHGDCTNDGGCPHILCHRCNYMVVRLQGAEWEDAHGRVNLYLTLRNFYPDWCRLANATPVGVEDGQRSGQYVLKVNPATAAYCCQCSWVTMKSAKAVIETKLTDAFLVKSESDGSHPFATEMPLVHGEKRRPPLWVCHGHPQ</sequence>
<organism evidence="7 8">
    <name type="scientific">Leptomonas pyrrhocoris</name>
    <name type="common">Firebug parasite</name>
    <dbReference type="NCBI Taxonomy" id="157538"/>
    <lineage>
        <taxon>Eukaryota</taxon>
        <taxon>Discoba</taxon>
        <taxon>Euglenozoa</taxon>
        <taxon>Kinetoplastea</taxon>
        <taxon>Metakinetoplastina</taxon>
        <taxon>Trypanosomatida</taxon>
        <taxon>Trypanosomatidae</taxon>
        <taxon>Leishmaniinae</taxon>
        <taxon>Leptomonas</taxon>
    </lineage>
</organism>
<dbReference type="VEuPathDB" id="TriTrypDB:LpyrH10_05_3240"/>
<protein>
    <recommendedName>
        <fullName evidence="5">Cilia- and flagella-associated protein 418</fullName>
    </recommendedName>
</protein>
<evidence type="ECO:0000313" key="7">
    <source>
        <dbReference type="EMBL" id="KPA82386.1"/>
    </source>
</evidence>
<dbReference type="GeneID" id="26903755"/>
<evidence type="ECO:0000256" key="4">
    <source>
        <dbReference type="ARBA" id="ARBA00024819"/>
    </source>
</evidence>
<dbReference type="AlphaFoldDB" id="A0A0M9G584"/>
<dbReference type="PANTHER" id="PTHR33958:SF1">
    <property type="entry name" value="CILIA- AND FLAGELLA-ASSOCIATED PROTEIN 418"/>
    <property type="match status" value="1"/>
</dbReference>
<keyword evidence="3" id="KW-0963">Cytoplasm</keyword>
<dbReference type="OrthoDB" id="259905at2759"/>
<feature type="compositionally biased region" description="Low complexity" evidence="6">
    <location>
        <begin position="76"/>
        <end position="95"/>
    </location>
</feature>
<evidence type="ECO:0000313" key="8">
    <source>
        <dbReference type="Proteomes" id="UP000037923"/>
    </source>
</evidence>
<feature type="region of interest" description="Disordered" evidence="6">
    <location>
        <begin position="1"/>
        <end position="152"/>
    </location>
</feature>
<comment type="function">
    <text evidence="4">May be involved in photoreceptor outer segment disk morphogenesis.</text>
</comment>
<dbReference type="RefSeq" id="XP_015660825.1">
    <property type="nucleotide sequence ID" value="XM_015800818.1"/>
</dbReference>
<evidence type="ECO:0000256" key="3">
    <source>
        <dbReference type="ARBA" id="ARBA00022490"/>
    </source>
</evidence>
<evidence type="ECO:0000256" key="1">
    <source>
        <dbReference type="ARBA" id="ARBA00004437"/>
    </source>
</evidence>
<dbReference type="Pfam" id="PF14996">
    <property type="entry name" value="RMP"/>
    <property type="match status" value="1"/>
</dbReference>
<dbReference type="Proteomes" id="UP000037923">
    <property type="component" value="Unassembled WGS sequence"/>
</dbReference>